<dbReference type="InterPro" id="IPR011047">
    <property type="entry name" value="Quinoprotein_ADH-like_sf"/>
</dbReference>
<dbReference type="InterPro" id="IPR017512">
    <property type="entry name" value="PQQ_MeOH/EtOH_DH"/>
</dbReference>
<dbReference type="PROSITE" id="PS51007">
    <property type="entry name" value="CYTC"/>
    <property type="match status" value="1"/>
</dbReference>
<keyword evidence="9" id="KW-1015">Disulfide bond</keyword>
<feature type="binding site" description="axial binding residue" evidence="12">
    <location>
        <position position="661"/>
    </location>
    <ligand>
        <name>heme c</name>
        <dbReference type="ChEBI" id="CHEBI:61717"/>
    </ligand>
    <ligandPart>
        <name>Fe</name>
        <dbReference type="ChEBI" id="CHEBI:18248"/>
    </ligandPart>
</feature>
<evidence type="ECO:0000259" key="14">
    <source>
        <dbReference type="PROSITE" id="PS51007"/>
    </source>
</evidence>
<evidence type="ECO:0000313" key="15">
    <source>
        <dbReference type="EMBL" id="KHK91334.1"/>
    </source>
</evidence>
<reference evidence="15 16" key="1">
    <citation type="submission" date="2014-10" db="EMBL/GenBank/DDBJ databases">
        <title>Genome sequence of Novosphingobium malaysiense MUSC 273(T).</title>
        <authorList>
            <person name="Lee L.-H."/>
        </authorList>
    </citation>
    <scope>NUCLEOTIDE SEQUENCE [LARGE SCALE GENOMIC DNA]</scope>
    <source>
        <strain evidence="15 16">MUSC 273</strain>
    </source>
</reference>
<keyword evidence="5 12" id="KW-0106">Calcium</keyword>
<dbReference type="STRING" id="1348853.LK12_10715"/>
<dbReference type="InterPro" id="IPR002372">
    <property type="entry name" value="PQQ_rpt_dom"/>
</dbReference>
<accession>A0A0B1ZPW1</accession>
<dbReference type="PANTHER" id="PTHR32303:SF20">
    <property type="entry name" value="QUINOPROTEIN ETHANOL DEHYDROGENASE"/>
    <property type="match status" value="1"/>
</dbReference>
<dbReference type="Gene3D" id="2.140.10.10">
    <property type="entry name" value="Quinoprotein alcohol dehydrogenase-like superfamily"/>
    <property type="match status" value="1"/>
</dbReference>
<feature type="signal peptide" evidence="13">
    <location>
        <begin position="1"/>
        <end position="27"/>
    </location>
</feature>
<feature type="binding site" evidence="11">
    <location>
        <position position="256"/>
    </location>
    <ligand>
        <name>pyrroloquinoline quinone</name>
        <dbReference type="ChEBI" id="CHEBI:58442"/>
    </ligand>
</feature>
<feature type="binding site" evidence="11">
    <location>
        <position position="181"/>
    </location>
    <ligand>
        <name>pyrroloquinoline quinone</name>
        <dbReference type="ChEBI" id="CHEBI:58442"/>
    </ligand>
</feature>
<feature type="binding site" evidence="11">
    <location>
        <begin position="410"/>
        <end position="411"/>
    </location>
    <ligand>
        <name>pyrroloquinoline quinone</name>
        <dbReference type="ChEBI" id="CHEBI:58442"/>
    </ligand>
</feature>
<dbReference type="PANTHER" id="PTHR32303">
    <property type="entry name" value="QUINOPROTEIN ALCOHOL DEHYDROGENASE (CYTOCHROME C)"/>
    <property type="match status" value="1"/>
</dbReference>
<dbReference type="EMBL" id="JTDI01000003">
    <property type="protein sequence ID" value="KHK91334.1"/>
    <property type="molecule type" value="Genomic_DNA"/>
</dbReference>
<feature type="binding site" evidence="12">
    <location>
        <position position="322"/>
    </location>
    <ligand>
        <name>Ca(2+)</name>
        <dbReference type="ChEBI" id="CHEBI:29108"/>
    </ligand>
</feature>
<dbReference type="GO" id="GO:0016020">
    <property type="term" value="C:membrane"/>
    <property type="evidence" value="ECO:0007669"/>
    <property type="project" value="InterPro"/>
</dbReference>
<sequence length="701" mass="75198">MKRKFGSVMAATALVLASTLSGCTAQADGNGGSGVDVGGDADWTAVGGGFDETSYSRLDQIGTGNIDKLGLAWSLDLPGEVTLEATPLEVDGTLYFTGSYAKAYAVDAKTGKILWTYDPETWKHDPMAMHFSFGANRGMAYEDGKVFAASLDGRVFALDAKTGKELWVSESIPEGALNISTGAPRVMNGKVIIGNGGADFGARGFVTAFDSNTGKLLWRFYTTPGTDEDNAGKPAMELAAKTWGPDHLKAGGGGGTVWNGMTYDPELNRIYIGVGNAGPYDPDIRDPGSKGDNLFTTSIVALDADTGKYIWHYQENQRDSWDYKSTPNIQMATLTIDGKPRKVLMHAPTNGFFYVLDRQTGKLVNEPGKTTLITWAKGIDMKTGRPVEEPNIRYETGLTKMWPGTIGGHNWQAMSYSPKTGLVYIPQQQIGARFSRKGGSENAFNVMGLMLEPITEKPGDGHGYLVAWDPVAQKEVWRVKHKGLWNGGTLATAGGLVFQGTATGHFKAYDAKSGKELWSFNAGLGIVGAPMSYSVDGKQYVSVLVGYGGTTAAYGHFMDMGYKYGVQPRRLLTFAIGGDKSLPPSPPPDFTVHALDDPALTLNEDDVLAGRALSVQCAACHGVGLQATGTPGPDLRESAIALDLDNFKALLQSGALMSRGMPRFENLTDDQIRQLHAYIRAKAREALGKREKDDTAPSAKL</sequence>
<dbReference type="Pfam" id="PF13442">
    <property type="entry name" value="Cytochrome_CBB3"/>
    <property type="match status" value="1"/>
</dbReference>
<feature type="binding site" evidence="12">
    <location>
        <position position="276"/>
    </location>
    <ligand>
        <name>Ca(2+)</name>
        <dbReference type="ChEBI" id="CHEBI:29108"/>
    </ligand>
</feature>
<dbReference type="InterPro" id="IPR036909">
    <property type="entry name" value="Cyt_c-like_dom_sf"/>
</dbReference>
<dbReference type="AlphaFoldDB" id="A0A0B1ZPW1"/>
<keyword evidence="8 12" id="KW-0408">Iron</keyword>
<keyword evidence="3 12" id="KW-0479">Metal-binding</keyword>
<dbReference type="InterPro" id="IPR009056">
    <property type="entry name" value="Cyt_c-like_dom"/>
</dbReference>
<feature type="binding site" evidence="11">
    <location>
        <begin position="197"/>
        <end position="198"/>
    </location>
    <ligand>
        <name>pyrroloquinoline quinone</name>
        <dbReference type="ChEBI" id="CHEBI:58442"/>
    </ligand>
</feature>
<proteinExistence type="inferred from homology"/>
<dbReference type="GO" id="GO:0020037">
    <property type="term" value="F:heme binding"/>
    <property type="evidence" value="ECO:0007669"/>
    <property type="project" value="InterPro"/>
</dbReference>
<feature type="binding site" evidence="11">
    <location>
        <position position="84"/>
    </location>
    <ligand>
        <name>pyrroloquinoline quinone</name>
        <dbReference type="ChEBI" id="CHEBI:58442"/>
    </ligand>
</feature>
<evidence type="ECO:0000256" key="5">
    <source>
        <dbReference type="ARBA" id="ARBA00022837"/>
    </source>
</evidence>
<dbReference type="InterPro" id="IPR018391">
    <property type="entry name" value="PQQ_b-propeller_rpt"/>
</dbReference>
<dbReference type="OrthoDB" id="9794322at2"/>
<evidence type="ECO:0000256" key="6">
    <source>
        <dbReference type="ARBA" id="ARBA00022891"/>
    </source>
</evidence>
<feature type="domain" description="Cytochrome c" evidence="14">
    <location>
        <begin position="605"/>
        <end position="683"/>
    </location>
</feature>
<evidence type="ECO:0000256" key="13">
    <source>
        <dbReference type="SAM" id="SignalP"/>
    </source>
</evidence>
<feature type="active site" description="Proton acceptor" evidence="10">
    <location>
        <position position="322"/>
    </location>
</feature>
<dbReference type="SUPFAM" id="SSF46626">
    <property type="entry name" value="Cytochrome c"/>
    <property type="match status" value="1"/>
</dbReference>
<feature type="chain" id="PRO_5002084845" evidence="13">
    <location>
        <begin position="28"/>
        <end position="701"/>
    </location>
</feature>
<comment type="cofactor">
    <cofactor evidence="12">
        <name>Ca(2+)</name>
        <dbReference type="ChEBI" id="CHEBI:29108"/>
    </cofactor>
    <text evidence="12">Binds 1 Ca(2+) ion per subunit.</text>
</comment>
<dbReference type="SUPFAM" id="SSF50998">
    <property type="entry name" value="Quinoprotein alcohol dehydrogenase-like"/>
    <property type="match status" value="1"/>
</dbReference>
<keyword evidence="6 11" id="KW-0634">PQQ</keyword>
<protein>
    <submittedName>
        <fullName evidence="15">Alcohol dehydrogenase</fullName>
    </submittedName>
</protein>
<evidence type="ECO:0000256" key="9">
    <source>
        <dbReference type="ARBA" id="ARBA00023157"/>
    </source>
</evidence>
<feature type="binding site" description="covalent" evidence="11">
    <location>
        <position position="617"/>
    </location>
    <ligand>
        <name>heme c</name>
        <dbReference type="ChEBI" id="CHEBI:61717"/>
    </ligand>
</feature>
<evidence type="ECO:0000256" key="1">
    <source>
        <dbReference type="ARBA" id="ARBA00008156"/>
    </source>
</evidence>
<comment type="cofactor">
    <cofactor evidence="11">
        <name>pyrroloquinoline quinone</name>
        <dbReference type="ChEBI" id="CHEBI:58442"/>
    </cofactor>
    <text evidence="11">Binds 1 PQQ group per subunit.</text>
</comment>
<evidence type="ECO:0000313" key="16">
    <source>
        <dbReference type="Proteomes" id="UP000031057"/>
    </source>
</evidence>
<feature type="binding site" evidence="11">
    <location>
        <position position="137"/>
    </location>
    <ligand>
        <name>pyrroloquinoline quinone</name>
        <dbReference type="ChEBI" id="CHEBI:58442"/>
    </ligand>
</feature>
<evidence type="ECO:0000256" key="7">
    <source>
        <dbReference type="ARBA" id="ARBA00023002"/>
    </source>
</evidence>
<evidence type="ECO:0000256" key="12">
    <source>
        <dbReference type="PIRSR" id="PIRSR617512-3"/>
    </source>
</evidence>
<comment type="caution">
    <text evidence="15">The sequence shown here is derived from an EMBL/GenBank/DDBJ whole genome shotgun (WGS) entry which is preliminary data.</text>
</comment>
<keyword evidence="2 11" id="KW-0349">Heme</keyword>
<comment type="cofactor">
    <cofactor evidence="11">
        <name>heme c</name>
        <dbReference type="ChEBI" id="CHEBI:61717"/>
    </cofactor>
    <text evidence="11">Binds 1 heme c group per subunit.</text>
</comment>
<feature type="binding site" description="covalent" evidence="11">
    <location>
        <position position="620"/>
    </location>
    <ligand>
        <name>heme c</name>
        <dbReference type="ChEBI" id="CHEBI:61717"/>
    </ligand>
</feature>
<dbReference type="RefSeq" id="WP_039283300.1">
    <property type="nucleotide sequence ID" value="NZ_JTDI01000003.1"/>
</dbReference>
<dbReference type="Pfam" id="PF01011">
    <property type="entry name" value="PQQ"/>
    <property type="match status" value="2"/>
</dbReference>
<keyword evidence="7" id="KW-0560">Oxidoreductase</keyword>
<evidence type="ECO:0000256" key="4">
    <source>
        <dbReference type="ARBA" id="ARBA00022729"/>
    </source>
</evidence>
<evidence type="ECO:0000256" key="11">
    <source>
        <dbReference type="PIRSR" id="PIRSR617512-2"/>
    </source>
</evidence>
<feature type="binding site" description="axial binding residue" evidence="12">
    <location>
        <position position="621"/>
    </location>
    <ligand>
        <name>heme c</name>
        <dbReference type="ChEBI" id="CHEBI:61717"/>
    </ligand>
    <ligandPart>
        <name>Fe</name>
        <dbReference type="ChEBI" id="CHEBI:18248"/>
    </ligandPart>
</feature>
<dbReference type="GO" id="GO:0009055">
    <property type="term" value="F:electron transfer activity"/>
    <property type="evidence" value="ECO:0007669"/>
    <property type="project" value="InterPro"/>
</dbReference>
<dbReference type="NCBIfam" id="TIGR03075">
    <property type="entry name" value="PQQ_enz_alc_DH"/>
    <property type="match status" value="1"/>
</dbReference>
<comment type="similarity">
    <text evidence="1">Belongs to the bacterial PQQ dehydrogenase family.</text>
</comment>
<evidence type="ECO:0000256" key="3">
    <source>
        <dbReference type="ARBA" id="ARBA00022723"/>
    </source>
</evidence>
<keyword evidence="16" id="KW-1185">Reference proteome</keyword>
<name>A0A0B1ZPW1_9SPHN</name>
<dbReference type="Gene3D" id="1.10.760.10">
    <property type="entry name" value="Cytochrome c-like domain"/>
    <property type="match status" value="1"/>
</dbReference>
<keyword evidence="4 13" id="KW-0732">Signal</keyword>
<dbReference type="SMART" id="SM00564">
    <property type="entry name" value="PQQ"/>
    <property type="match status" value="5"/>
</dbReference>
<dbReference type="GO" id="GO:0005509">
    <property type="term" value="F:calcium ion binding"/>
    <property type="evidence" value="ECO:0007669"/>
    <property type="project" value="InterPro"/>
</dbReference>
<evidence type="ECO:0000256" key="8">
    <source>
        <dbReference type="ARBA" id="ARBA00023004"/>
    </source>
</evidence>
<gene>
    <name evidence="15" type="ORF">LK12_10715</name>
</gene>
<dbReference type="PROSITE" id="PS51257">
    <property type="entry name" value="PROKAR_LIPOPROTEIN"/>
    <property type="match status" value="1"/>
</dbReference>
<evidence type="ECO:0000256" key="10">
    <source>
        <dbReference type="PIRSR" id="PIRSR617512-1"/>
    </source>
</evidence>
<dbReference type="GO" id="GO:0016614">
    <property type="term" value="F:oxidoreductase activity, acting on CH-OH group of donors"/>
    <property type="evidence" value="ECO:0007669"/>
    <property type="project" value="InterPro"/>
</dbReference>
<evidence type="ECO:0000256" key="2">
    <source>
        <dbReference type="ARBA" id="ARBA00022617"/>
    </source>
</evidence>
<dbReference type="Proteomes" id="UP000031057">
    <property type="component" value="Unassembled WGS sequence"/>
</dbReference>
<organism evidence="15 16">
    <name type="scientific">Novosphingobium malaysiense</name>
    <dbReference type="NCBI Taxonomy" id="1348853"/>
    <lineage>
        <taxon>Bacteria</taxon>
        <taxon>Pseudomonadati</taxon>
        <taxon>Pseudomonadota</taxon>
        <taxon>Alphaproteobacteria</taxon>
        <taxon>Sphingomonadales</taxon>
        <taxon>Sphingomonadaceae</taxon>
        <taxon>Novosphingobium</taxon>
    </lineage>
</organism>